<evidence type="ECO:0000313" key="3">
    <source>
        <dbReference type="EMBL" id="TQO18819.1"/>
    </source>
</evidence>
<feature type="transmembrane region" description="Helical" evidence="2">
    <location>
        <begin position="30"/>
        <end position="51"/>
    </location>
</feature>
<feature type="region of interest" description="Disordered" evidence="1">
    <location>
        <begin position="92"/>
        <end position="117"/>
    </location>
</feature>
<dbReference type="Proteomes" id="UP000316560">
    <property type="component" value="Unassembled WGS sequence"/>
</dbReference>
<accession>A0A8H2PWZ0</accession>
<comment type="caution">
    <text evidence="3">The sequence shown here is derived from an EMBL/GenBank/DDBJ whole genome shotgun (WGS) entry which is preliminary data.</text>
</comment>
<dbReference type="EMBL" id="VFRA01000001">
    <property type="protein sequence ID" value="TQO18819.1"/>
    <property type="molecule type" value="Genomic_DNA"/>
</dbReference>
<evidence type="ECO:0000256" key="1">
    <source>
        <dbReference type="SAM" id="MobiDB-lite"/>
    </source>
</evidence>
<gene>
    <name evidence="3" type="ORF">FB472_0342</name>
</gene>
<protein>
    <submittedName>
        <fullName evidence="3">Uncharacterized protein</fullName>
    </submittedName>
</protein>
<sequence>MNRNRRWLTAATESLGLAVQALRAWTPRQIFVAATATIAVGVVIGIATVLIPNTLFTREIPPVWWNYPVWVVTSAMTGILIATYIRPPSSAATGDLQGADVDATAPAPSSREREERRTGRFAITGGMLAWFAVGCPVCNKIALLALGYTGALAWFAPLQPFLAAGALIFSAVAMVWRLRGQIACPAPVAKQAVSV</sequence>
<proteinExistence type="predicted"/>
<name>A0A8H2PWZ0_9MICO</name>
<keyword evidence="2" id="KW-0472">Membrane</keyword>
<dbReference type="AlphaFoldDB" id="A0A8H2PWZ0"/>
<keyword evidence="4" id="KW-1185">Reference proteome</keyword>
<reference evidence="3 4" key="1">
    <citation type="submission" date="2019-06" db="EMBL/GenBank/DDBJ databases">
        <title>Sequencing the genomes of 1000 actinobacteria strains.</title>
        <authorList>
            <person name="Klenk H.-P."/>
        </authorList>
    </citation>
    <scope>NUCLEOTIDE SEQUENCE [LARGE SCALE GENOMIC DNA]</scope>
    <source>
        <strain evidence="3 4">DSM 21947</strain>
    </source>
</reference>
<keyword evidence="2" id="KW-0812">Transmembrane</keyword>
<organism evidence="3 4">
    <name type="scientific">Rhodoglobus vestalii</name>
    <dbReference type="NCBI Taxonomy" id="193384"/>
    <lineage>
        <taxon>Bacteria</taxon>
        <taxon>Bacillati</taxon>
        <taxon>Actinomycetota</taxon>
        <taxon>Actinomycetes</taxon>
        <taxon>Micrococcales</taxon>
        <taxon>Microbacteriaceae</taxon>
        <taxon>Rhodoglobus</taxon>
    </lineage>
</organism>
<feature type="transmembrane region" description="Helical" evidence="2">
    <location>
        <begin position="121"/>
        <end position="146"/>
    </location>
</feature>
<evidence type="ECO:0000313" key="4">
    <source>
        <dbReference type="Proteomes" id="UP000316560"/>
    </source>
</evidence>
<feature type="transmembrane region" description="Helical" evidence="2">
    <location>
        <begin position="152"/>
        <end position="176"/>
    </location>
</feature>
<dbReference type="RefSeq" id="WP_141989376.1">
    <property type="nucleotide sequence ID" value="NZ_VFRA01000001.1"/>
</dbReference>
<dbReference type="OrthoDB" id="166777at2"/>
<feature type="transmembrane region" description="Helical" evidence="2">
    <location>
        <begin position="63"/>
        <end position="85"/>
    </location>
</feature>
<evidence type="ECO:0000256" key="2">
    <source>
        <dbReference type="SAM" id="Phobius"/>
    </source>
</evidence>
<keyword evidence="2" id="KW-1133">Transmembrane helix</keyword>